<dbReference type="InterPro" id="IPR036249">
    <property type="entry name" value="Thioredoxin-like_sf"/>
</dbReference>
<name>A0A836IEF5_9TRYP</name>
<dbReference type="Gene3D" id="3.40.30.10">
    <property type="entry name" value="Glutaredoxin"/>
    <property type="match status" value="1"/>
</dbReference>
<dbReference type="InterPro" id="IPR004046">
    <property type="entry name" value="GST_C"/>
</dbReference>
<evidence type="ECO:0000313" key="3">
    <source>
        <dbReference type="EMBL" id="KAG5509836.1"/>
    </source>
</evidence>
<protein>
    <recommendedName>
        <fullName evidence="2">GST N-terminal domain-containing protein</fullName>
    </recommendedName>
</protein>
<evidence type="ECO:0000256" key="1">
    <source>
        <dbReference type="SAM" id="MobiDB-lite"/>
    </source>
</evidence>
<feature type="compositionally biased region" description="Basic and acidic residues" evidence="1">
    <location>
        <begin position="230"/>
        <end position="249"/>
    </location>
</feature>
<dbReference type="RefSeq" id="XP_067758843.1">
    <property type="nucleotide sequence ID" value="XM_067903418.1"/>
</dbReference>
<dbReference type="InterPro" id="IPR004045">
    <property type="entry name" value="Glutathione_S-Trfase_N"/>
</dbReference>
<dbReference type="SUPFAM" id="SSF47616">
    <property type="entry name" value="GST C-terminal domain-like"/>
    <property type="match status" value="2"/>
</dbReference>
<dbReference type="Proteomes" id="UP000674318">
    <property type="component" value="Unassembled WGS sequence"/>
</dbReference>
<dbReference type="FunFam" id="3.40.30.10:FF:000148">
    <property type="entry name" value="Elongation factor 1B gamma"/>
    <property type="match status" value="1"/>
</dbReference>
<reference evidence="3 4" key="1">
    <citation type="submission" date="2021-02" db="EMBL/GenBank/DDBJ databases">
        <title>Porcisia hertigi Genome sequencing and assembly.</title>
        <authorList>
            <person name="Almutairi H."/>
            <person name="Gatherer D."/>
        </authorList>
    </citation>
    <scope>NUCLEOTIDE SEQUENCE [LARGE SCALE GENOMIC DNA]</scope>
    <source>
        <strain evidence="3 4">C119</strain>
    </source>
</reference>
<dbReference type="GO" id="GO:0005634">
    <property type="term" value="C:nucleus"/>
    <property type="evidence" value="ECO:0007669"/>
    <property type="project" value="TreeGrafter"/>
</dbReference>
<dbReference type="AlphaFoldDB" id="A0A836IEF5"/>
<dbReference type="PANTHER" id="PTHR43986:SF1">
    <property type="entry name" value="ELONGATION FACTOR 1-GAMMA"/>
    <property type="match status" value="1"/>
</dbReference>
<dbReference type="SUPFAM" id="SSF52833">
    <property type="entry name" value="Thioredoxin-like"/>
    <property type="match status" value="1"/>
</dbReference>
<dbReference type="OrthoDB" id="249703at2759"/>
<dbReference type="GO" id="GO:0005737">
    <property type="term" value="C:cytoplasm"/>
    <property type="evidence" value="ECO:0007669"/>
    <property type="project" value="TreeGrafter"/>
</dbReference>
<dbReference type="InterPro" id="IPR050802">
    <property type="entry name" value="EF-GSTs"/>
</dbReference>
<dbReference type="PROSITE" id="PS50404">
    <property type="entry name" value="GST_NTER"/>
    <property type="match status" value="1"/>
</dbReference>
<dbReference type="Pfam" id="PF14497">
    <property type="entry name" value="GST_C_3"/>
    <property type="match status" value="1"/>
</dbReference>
<dbReference type="EMBL" id="JAFJZO010000012">
    <property type="protein sequence ID" value="KAG5509836.1"/>
    <property type="molecule type" value="Genomic_DNA"/>
</dbReference>
<dbReference type="GO" id="GO:0006414">
    <property type="term" value="P:translational elongation"/>
    <property type="evidence" value="ECO:0007669"/>
    <property type="project" value="TreeGrafter"/>
</dbReference>
<dbReference type="PANTHER" id="PTHR43986">
    <property type="entry name" value="ELONGATION FACTOR 1-GAMMA"/>
    <property type="match status" value="1"/>
</dbReference>
<feature type="domain" description="GST N-terminal" evidence="2">
    <location>
        <begin position="1"/>
        <end position="82"/>
    </location>
</feature>
<dbReference type="KEGG" id="phet:94293495"/>
<comment type="caution">
    <text evidence="3">The sequence shown here is derived from an EMBL/GenBank/DDBJ whole genome shotgun (WGS) entry which is preliminary data.</text>
</comment>
<dbReference type="Gene3D" id="1.20.1050.10">
    <property type="match status" value="1"/>
</dbReference>
<keyword evidence="4" id="KW-1185">Reference proteome</keyword>
<dbReference type="GeneID" id="94293495"/>
<evidence type="ECO:0000259" key="2">
    <source>
        <dbReference type="PROSITE" id="PS50404"/>
    </source>
</evidence>
<dbReference type="InterPro" id="IPR036282">
    <property type="entry name" value="Glutathione-S-Trfase_C_sf"/>
</dbReference>
<sequence length="375" mass="42380">MVVSLIGPLDLPHVQRTLLVAAYAGIQLKVVPIQIGKENETEEYRLNCHPIQRVPVMKTDEGYLFETNAMIRYLARTEVMLAAAATNPATGSAETNDKIPHPQYTVPYAMYGHSLLESAQVDSWLDFATTHIDIYTTQFYEYEHTGGPRPDADTKKRLFMGLDGLERRLAYLKDCCRVHVQQTGSLTERSMMTDEELVWNEEEYMASRATRDLRLSSVYNVAGSIRQRHREKERQEREKQLESIKKTTDEALGEEEGSSDTRHTSRRQSLSRDGMISTTPRASVLMSARGTAGPSVPQRHDLVFLVGSSLTAADLVIAMSLHGALSCRELKKEIISKYWNLFRYYKNVLTLPVAAEVCKATQLRVIQGVAQEHTR</sequence>
<gene>
    <name evidence="3" type="ORF">JKF63_07481</name>
</gene>
<proteinExistence type="predicted"/>
<accession>A0A836IEF5</accession>
<dbReference type="Pfam" id="PF02798">
    <property type="entry name" value="GST_N"/>
    <property type="match status" value="1"/>
</dbReference>
<evidence type="ECO:0000313" key="4">
    <source>
        <dbReference type="Proteomes" id="UP000674318"/>
    </source>
</evidence>
<organism evidence="3 4">
    <name type="scientific">Porcisia hertigi</name>
    <dbReference type="NCBI Taxonomy" id="2761500"/>
    <lineage>
        <taxon>Eukaryota</taxon>
        <taxon>Discoba</taxon>
        <taxon>Euglenozoa</taxon>
        <taxon>Kinetoplastea</taxon>
        <taxon>Metakinetoplastina</taxon>
        <taxon>Trypanosomatida</taxon>
        <taxon>Trypanosomatidae</taxon>
        <taxon>Leishmaniinae</taxon>
        <taxon>Porcisia</taxon>
    </lineage>
</organism>
<feature type="region of interest" description="Disordered" evidence="1">
    <location>
        <begin position="225"/>
        <end position="276"/>
    </location>
</feature>